<evidence type="ECO:0000256" key="2">
    <source>
        <dbReference type="ARBA" id="ARBA00033753"/>
    </source>
</evidence>
<feature type="compositionally biased region" description="Basic residues" evidence="3">
    <location>
        <begin position="28"/>
        <end position="38"/>
    </location>
</feature>
<keyword evidence="1" id="KW-0949">S-adenosyl-L-methionine</keyword>
<gene>
    <name evidence="5" type="ORF">ACA1_382890</name>
</gene>
<evidence type="ECO:0000313" key="6">
    <source>
        <dbReference type="Proteomes" id="UP000011083"/>
    </source>
</evidence>
<keyword evidence="6" id="KW-1185">Reference proteome</keyword>
<dbReference type="VEuPathDB" id="AmoebaDB:ACA1_382890"/>
<sequence>MEEGAAQLGHKRRRSEPKSEGEPQEQKRKGKKRGKKQKALTPLDHVPLQPIGLFESCFLERHGTPRQGLLVPSSRGKLTLRRSEVLTNPKDALIGLEGHSHVWIVFLFHNNVGNPKNRVQPPRLGGRKLGMLATRTPHRPCPIGLSVARVESIEGETLHLSGVDLVNNTPVLDIKPYIPRYDAITDAITAEWLVELDGKQKKDGEEDEQEESGSGRLQVQMSNEAVESLQRHAHALRFFKNDWERARRCIEEVLALDIRTLHMKRKHREGTYDVRIDVMNITFVVNTDSRVCTVQRIDLWPESYDYEDFNEVKKKRLTPASLAERPVDVGTSTSSAADTNTTSTSTSDDSHKD</sequence>
<organism evidence="5 6">
    <name type="scientific">Acanthamoeba castellanii (strain ATCC 30010 / Neff)</name>
    <dbReference type="NCBI Taxonomy" id="1257118"/>
    <lineage>
        <taxon>Eukaryota</taxon>
        <taxon>Amoebozoa</taxon>
        <taxon>Discosea</taxon>
        <taxon>Longamoebia</taxon>
        <taxon>Centramoebida</taxon>
        <taxon>Acanthamoebidae</taxon>
        <taxon>Acanthamoeba</taxon>
    </lineage>
</organism>
<dbReference type="Gene3D" id="2.40.30.70">
    <property type="entry name" value="YaeB-like"/>
    <property type="match status" value="1"/>
</dbReference>
<dbReference type="PANTHER" id="PTHR12818">
    <property type="entry name" value="TRNA (ADENINE(37)-N6)-METHYLTRANSFERASE"/>
    <property type="match status" value="1"/>
</dbReference>
<evidence type="ECO:0000256" key="1">
    <source>
        <dbReference type="ARBA" id="ARBA00022691"/>
    </source>
</evidence>
<name>L8GUC5_ACACF</name>
<protein>
    <recommendedName>
        <fullName evidence="4">TsaA-like domain-containing protein</fullName>
    </recommendedName>
</protein>
<evidence type="ECO:0000256" key="3">
    <source>
        <dbReference type="SAM" id="MobiDB-lite"/>
    </source>
</evidence>
<dbReference type="EMBL" id="KB007982">
    <property type="protein sequence ID" value="ELR16789.1"/>
    <property type="molecule type" value="Genomic_DNA"/>
</dbReference>
<dbReference type="Gene3D" id="3.30.2310.10">
    <property type="entry name" value="YaeB-like"/>
    <property type="match status" value="1"/>
</dbReference>
<feature type="compositionally biased region" description="Low complexity" evidence="3">
    <location>
        <begin position="331"/>
        <end position="347"/>
    </location>
</feature>
<reference evidence="5 6" key="1">
    <citation type="journal article" date="2013" name="Genome Biol.">
        <title>Genome of Acanthamoeba castellanii highlights extensive lateral gene transfer and early evolution of tyrosine kinase signaling.</title>
        <authorList>
            <person name="Clarke M."/>
            <person name="Lohan A.J."/>
            <person name="Liu B."/>
            <person name="Lagkouvardos I."/>
            <person name="Roy S."/>
            <person name="Zafar N."/>
            <person name="Bertelli C."/>
            <person name="Schilde C."/>
            <person name="Kianianmomeni A."/>
            <person name="Burglin T.R."/>
            <person name="Frech C."/>
            <person name="Turcotte B."/>
            <person name="Kopec K.O."/>
            <person name="Synnott J.M."/>
            <person name="Choo C."/>
            <person name="Paponov I."/>
            <person name="Finkler A."/>
            <person name="Soon Heng Tan C."/>
            <person name="Hutchins A.P."/>
            <person name="Weinmeier T."/>
            <person name="Rattei T."/>
            <person name="Chu J.S."/>
            <person name="Gimenez G."/>
            <person name="Irimia M."/>
            <person name="Rigden D.J."/>
            <person name="Fitzpatrick D.A."/>
            <person name="Lorenzo-Morales J."/>
            <person name="Bateman A."/>
            <person name="Chiu C.H."/>
            <person name="Tang P."/>
            <person name="Hegemann P."/>
            <person name="Fromm H."/>
            <person name="Raoult D."/>
            <person name="Greub G."/>
            <person name="Miranda-Saavedra D."/>
            <person name="Chen N."/>
            <person name="Nash P."/>
            <person name="Ginger M.L."/>
            <person name="Horn M."/>
            <person name="Schaap P."/>
            <person name="Caler L."/>
            <person name="Loftus B."/>
        </authorList>
    </citation>
    <scope>NUCLEOTIDE SEQUENCE [LARGE SCALE GENOMIC DNA]</scope>
    <source>
        <strain evidence="5 6">Neff</strain>
    </source>
</reference>
<dbReference type="Pfam" id="PF01980">
    <property type="entry name" value="TrmO_N"/>
    <property type="match status" value="1"/>
</dbReference>
<dbReference type="InterPro" id="IPR036413">
    <property type="entry name" value="YaeB-like_sf"/>
</dbReference>
<feature type="region of interest" description="Disordered" evidence="3">
    <location>
        <begin position="320"/>
        <end position="353"/>
    </location>
</feature>
<dbReference type="KEGG" id="acan:ACA1_382890"/>
<dbReference type="OrthoDB" id="4882at2759"/>
<comment type="similarity">
    <text evidence="2">Belongs to the tRNA methyltransferase O family.</text>
</comment>
<dbReference type="InterPro" id="IPR036414">
    <property type="entry name" value="YaeB_N_sf"/>
</dbReference>
<feature type="region of interest" description="Disordered" evidence="3">
    <location>
        <begin position="1"/>
        <end position="42"/>
    </location>
</feature>
<dbReference type="NCBIfam" id="TIGR00104">
    <property type="entry name" value="tRNA_TsaA"/>
    <property type="match status" value="1"/>
</dbReference>
<dbReference type="SUPFAM" id="SSF118196">
    <property type="entry name" value="YaeB-like"/>
    <property type="match status" value="1"/>
</dbReference>
<dbReference type="AlphaFoldDB" id="L8GUC5"/>
<evidence type="ECO:0000259" key="4">
    <source>
        <dbReference type="PROSITE" id="PS51668"/>
    </source>
</evidence>
<dbReference type="CDD" id="cd09281">
    <property type="entry name" value="UPF0066"/>
    <property type="match status" value="1"/>
</dbReference>
<dbReference type="InterPro" id="IPR023370">
    <property type="entry name" value="TrmO-like_N"/>
</dbReference>
<dbReference type="PROSITE" id="PS51668">
    <property type="entry name" value="TSAA_2"/>
    <property type="match status" value="1"/>
</dbReference>
<evidence type="ECO:0000313" key="5">
    <source>
        <dbReference type="EMBL" id="ELR16789.1"/>
    </source>
</evidence>
<dbReference type="PANTHER" id="PTHR12818:SF0">
    <property type="entry name" value="TRNA (ADENINE(37)-N6)-METHYLTRANSFERASE"/>
    <property type="match status" value="1"/>
</dbReference>
<feature type="domain" description="TsaA-like" evidence="4">
    <location>
        <begin position="48"/>
        <end position="186"/>
    </location>
</feature>
<dbReference type="OMA" id="LTVCFNE"/>
<dbReference type="Proteomes" id="UP000011083">
    <property type="component" value="Unassembled WGS sequence"/>
</dbReference>
<dbReference type="RefSeq" id="XP_004338802.1">
    <property type="nucleotide sequence ID" value="XM_004338754.1"/>
</dbReference>
<feature type="compositionally biased region" description="Basic and acidic residues" evidence="3">
    <location>
        <begin position="16"/>
        <end position="27"/>
    </location>
</feature>
<dbReference type="InterPro" id="IPR040372">
    <property type="entry name" value="YaeB-like"/>
</dbReference>
<dbReference type="GeneID" id="14917507"/>
<accession>L8GUC5</accession>
<proteinExistence type="inferred from homology"/>